<dbReference type="AlphaFoldDB" id="A0A420E1P1"/>
<keyword evidence="2" id="KW-1185">Reference proteome</keyword>
<protein>
    <submittedName>
        <fullName evidence="1">Uncharacterized protein</fullName>
    </submittedName>
</protein>
<evidence type="ECO:0000313" key="1">
    <source>
        <dbReference type="EMBL" id="RKF03998.1"/>
    </source>
</evidence>
<proteinExistence type="predicted"/>
<name>A0A420E1P1_9FLAO</name>
<comment type="caution">
    <text evidence="1">The sequence shown here is derived from an EMBL/GenBank/DDBJ whole genome shotgun (WGS) entry which is preliminary data.</text>
</comment>
<organism evidence="1 2">
    <name type="scientific">Tenacibaculum lutimaris</name>
    <dbReference type="NCBI Taxonomy" id="285258"/>
    <lineage>
        <taxon>Bacteria</taxon>
        <taxon>Pseudomonadati</taxon>
        <taxon>Bacteroidota</taxon>
        <taxon>Flavobacteriia</taxon>
        <taxon>Flavobacteriales</taxon>
        <taxon>Flavobacteriaceae</taxon>
        <taxon>Tenacibaculum</taxon>
    </lineage>
</organism>
<dbReference type="EMBL" id="RAQM01000008">
    <property type="protein sequence ID" value="RKF03998.1"/>
    <property type="molecule type" value="Genomic_DNA"/>
</dbReference>
<reference evidence="1 2" key="1">
    <citation type="submission" date="2018-09" db="EMBL/GenBank/DDBJ databases">
        <title>Genomic Encyclopedia of Archaeal and Bacterial Type Strains, Phase II (KMG-II): from individual species to whole genera.</title>
        <authorList>
            <person name="Goeker M."/>
        </authorList>
    </citation>
    <scope>NUCLEOTIDE SEQUENCE [LARGE SCALE GENOMIC DNA]</scope>
    <source>
        <strain evidence="1 2">DSM 16505</strain>
    </source>
</reference>
<evidence type="ECO:0000313" key="2">
    <source>
        <dbReference type="Proteomes" id="UP000285780"/>
    </source>
</evidence>
<accession>A0A420E1P1</accession>
<sequence>MNSKQEIVSLIHDEFGKEEFLVSKANYNLIEVEPNLWEFTIYFETMKSLTRVPELEEAILDPKPHFEATALLDNSSLNLCKGKIIEQTESWDENREENLSNVYYFEHTSLEKLRVEILESDTKFIKVLISGRTLINGSNHNNPDTTIKTTPITFKKDITLERSVM</sequence>
<dbReference type="RefSeq" id="WP_120186835.1">
    <property type="nucleotide sequence ID" value="NZ_RAQM01000008.1"/>
</dbReference>
<dbReference type="Proteomes" id="UP000285780">
    <property type="component" value="Unassembled WGS sequence"/>
</dbReference>
<gene>
    <name evidence="1" type="ORF">C8N26_1630</name>
</gene>